<protein>
    <recommendedName>
        <fullName evidence="1">MnmC-like methyltransferase domain-containing protein</fullName>
    </recommendedName>
</protein>
<name>A0A1J0AFB6_9CYAN</name>
<accession>A0A1J0AFB6</accession>
<sequence>MPVLLELEPVLGLKTYKVPLENELTYLPQVQGQIQGILFDAYSSKTSQALWQEAYLTNLINYYSSSNCLFTTYASTSSLKRALKSCGFTLENRAGFEGKKESTWATKNL</sequence>
<dbReference type="EMBL" id="CP017675">
    <property type="protein sequence ID" value="APB34599.1"/>
    <property type="molecule type" value="Genomic_DNA"/>
</dbReference>
<dbReference type="AlphaFoldDB" id="A0A1J0AFB6"/>
<reference evidence="2 3" key="1">
    <citation type="submission" date="2016-10" db="EMBL/GenBank/DDBJ databases">
        <title>Description of Gloeomargarita lithophora gen. nov., sp. nov., a thylakoid-bearing basal-branching cyanobacterium with intracellular carbonates, and proposal for Gloeomargaritales ord. nov.</title>
        <authorList>
            <person name="Moreira D."/>
            <person name="Tavera R."/>
            <person name="Benzerara K."/>
            <person name="Skouri-Panet F."/>
            <person name="Couradeau E."/>
            <person name="Gerard E."/>
            <person name="Loussert C."/>
            <person name="Novelo E."/>
            <person name="Zivanovic Y."/>
            <person name="Lopez-Garcia P."/>
        </authorList>
    </citation>
    <scope>NUCLEOTIDE SEQUENCE [LARGE SCALE GENOMIC DNA]</scope>
    <source>
        <strain evidence="2 3">D10</strain>
    </source>
</reference>
<dbReference type="InterPro" id="IPR029063">
    <property type="entry name" value="SAM-dependent_MTases_sf"/>
</dbReference>
<dbReference type="Gene3D" id="3.40.50.150">
    <property type="entry name" value="Vaccinia Virus protein VP39"/>
    <property type="match status" value="1"/>
</dbReference>
<dbReference type="KEGG" id="glt:GlitD10_2267"/>
<dbReference type="GO" id="GO:0016645">
    <property type="term" value="F:oxidoreductase activity, acting on the CH-NH group of donors"/>
    <property type="evidence" value="ECO:0007669"/>
    <property type="project" value="InterPro"/>
</dbReference>
<keyword evidence="3" id="KW-1185">Reference proteome</keyword>
<organism evidence="2 3">
    <name type="scientific">Gloeomargarita lithophora Alchichica-D10</name>
    <dbReference type="NCBI Taxonomy" id="1188229"/>
    <lineage>
        <taxon>Bacteria</taxon>
        <taxon>Bacillati</taxon>
        <taxon>Cyanobacteriota</taxon>
        <taxon>Cyanophyceae</taxon>
        <taxon>Gloeomargaritales</taxon>
        <taxon>Gloeomargaritaceae</taxon>
        <taxon>Gloeomargarita</taxon>
    </lineage>
</organism>
<evidence type="ECO:0000259" key="1">
    <source>
        <dbReference type="Pfam" id="PF05430"/>
    </source>
</evidence>
<dbReference type="Proteomes" id="UP000180235">
    <property type="component" value="Chromosome"/>
</dbReference>
<evidence type="ECO:0000313" key="3">
    <source>
        <dbReference type="Proteomes" id="UP000180235"/>
    </source>
</evidence>
<evidence type="ECO:0000313" key="2">
    <source>
        <dbReference type="EMBL" id="APB34599.1"/>
    </source>
</evidence>
<feature type="domain" description="MnmC-like methyltransferase" evidence="1">
    <location>
        <begin position="21"/>
        <end position="108"/>
    </location>
</feature>
<gene>
    <name evidence="2" type="ORF">GlitD10_2267</name>
</gene>
<proteinExistence type="predicted"/>
<dbReference type="Pfam" id="PF05430">
    <property type="entry name" value="Methyltransf_30"/>
    <property type="match status" value="1"/>
</dbReference>
<dbReference type="InterPro" id="IPR008471">
    <property type="entry name" value="MnmC-like_methylTransf"/>
</dbReference>